<evidence type="ECO:0000313" key="8">
    <source>
        <dbReference type="EMBL" id="NUY04253.1"/>
    </source>
</evidence>
<dbReference type="Pfam" id="PF02775">
    <property type="entry name" value="TPP_enzyme_C"/>
    <property type="match status" value="1"/>
</dbReference>
<dbReference type="SUPFAM" id="SSF52467">
    <property type="entry name" value="DHS-like NAD/FAD-binding domain"/>
    <property type="match status" value="1"/>
</dbReference>
<comment type="similarity">
    <text evidence="2 4">Belongs to the TPP enzyme family.</text>
</comment>
<dbReference type="PANTHER" id="PTHR18968:SF13">
    <property type="entry name" value="ACETOLACTATE SYNTHASE CATALYTIC SUBUNIT, MITOCHONDRIAL"/>
    <property type="match status" value="1"/>
</dbReference>
<comment type="cofactor">
    <cofactor evidence="1">
        <name>thiamine diphosphate</name>
        <dbReference type="ChEBI" id="CHEBI:58937"/>
    </cofactor>
</comment>
<evidence type="ECO:0000256" key="4">
    <source>
        <dbReference type="RuleBase" id="RU362132"/>
    </source>
</evidence>
<dbReference type="GO" id="GO:0003984">
    <property type="term" value="F:acetolactate synthase activity"/>
    <property type="evidence" value="ECO:0007669"/>
    <property type="project" value="TreeGrafter"/>
</dbReference>
<dbReference type="Pfam" id="PF02776">
    <property type="entry name" value="TPP_enzyme_N"/>
    <property type="match status" value="1"/>
</dbReference>
<feature type="domain" description="Thiamine pyrophosphate enzyme N-terminal TPP-binding" evidence="7">
    <location>
        <begin position="8"/>
        <end position="118"/>
    </location>
</feature>
<dbReference type="RefSeq" id="WP_176110820.1">
    <property type="nucleotide sequence ID" value="NZ_JAALDK010000002.1"/>
</dbReference>
<proteinExistence type="inferred from homology"/>
<evidence type="ECO:0000256" key="1">
    <source>
        <dbReference type="ARBA" id="ARBA00001964"/>
    </source>
</evidence>
<evidence type="ECO:0000259" key="5">
    <source>
        <dbReference type="Pfam" id="PF00205"/>
    </source>
</evidence>
<dbReference type="Pfam" id="PF00205">
    <property type="entry name" value="TPP_enzyme_M"/>
    <property type="match status" value="1"/>
</dbReference>
<reference evidence="8 9" key="1">
    <citation type="submission" date="2020-02" db="EMBL/GenBank/DDBJ databases">
        <title>Paraburkholderia simonii sp. nov. and Paraburkholderia youngii sp. nov. Brazilian and Mexican Mimosa-associated rhizobia.</title>
        <authorList>
            <person name="Mavima L."/>
            <person name="Beukes C.W."/>
            <person name="Chan W.Y."/>
            <person name="Palmer M."/>
            <person name="De Meyer S.E."/>
            <person name="James E.K."/>
            <person name="Venter S.N."/>
            <person name="Steenkamp E.T."/>
        </authorList>
    </citation>
    <scope>NUCLEOTIDE SEQUENCE [LARGE SCALE GENOMIC DNA]</scope>
    <source>
        <strain evidence="8 9">JPY169</strain>
    </source>
</reference>
<evidence type="ECO:0000256" key="2">
    <source>
        <dbReference type="ARBA" id="ARBA00007812"/>
    </source>
</evidence>
<name>A0A7Y6K6C3_9BURK</name>
<organism evidence="8 9">
    <name type="scientific">Paraburkholderia youngii</name>
    <dbReference type="NCBI Taxonomy" id="2782701"/>
    <lineage>
        <taxon>Bacteria</taxon>
        <taxon>Pseudomonadati</taxon>
        <taxon>Pseudomonadota</taxon>
        <taxon>Betaproteobacteria</taxon>
        <taxon>Burkholderiales</taxon>
        <taxon>Burkholderiaceae</taxon>
        <taxon>Paraburkholderia</taxon>
    </lineage>
</organism>
<protein>
    <submittedName>
        <fullName evidence="8">Thiamine pyrophosphate-binding protein</fullName>
    </submittedName>
</protein>
<dbReference type="PANTHER" id="PTHR18968">
    <property type="entry name" value="THIAMINE PYROPHOSPHATE ENZYMES"/>
    <property type="match status" value="1"/>
</dbReference>
<sequence>MGSHASLNVSKTVVKSLEVTNIDHVFLVPGKLIYPLLKAIDESPTIRAIVGAHETGSAFMADGYARASRKFGVCVGISGPGTMNFVPGMAAAQADRIPVLYIAGGVSSKAEGKGAFQDGTQGGIFESGVVRGLVEDVVDLKNKENIQAEMRRAMDGLNWMRRARSFISIPVDVQQQDVPGSHAAARTPYLQSEFNAREVPANRAALDALCDQYLLGSKRVAFLIGSRGNDARTAQALLEVAEKFHIPVATTLSGKGAFPEEHPLALGVYGFASHSRAVRAINTDELDALIVFGSDLNQRDSMNWSRKLLAGKEVIVFDDSFDPPATGHIAQGTIFSGIGASFRLLAEKKVETGAGFRQVLEKRKAWVADLNTTALYDYQFEQAGGRVSDSDQRLYPGDVVKRLCRLLPKDSNVVVDSGAHRIFMAHYWLSSGMGNYFSSSSLAPMGWAIAAGIGVKLAAPERPCVVVTGDGCMMMHGIEIQTAARYRVKVIYVVLNNAAHGAIHIDAVGNGSISEQFTRLPGHNWTAFASSLGVAARNVEHLDELEAALSEAMQHEGPFLIEVKTGVFPAPNRYYAQATTHGEAVELEFDVRRLTGDRADVGDDESCEIIV</sequence>
<feature type="domain" description="Thiamine pyrophosphate enzyme TPP-binding" evidence="6">
    <location>
        <begin position="416"/>
        <end position="563"/>
    </location>
</feature>
<dbReference type="InterPro" id="IPR012000">
    <property type="entry name" value="Thiamin_PyroP_enz_cen_dom"/>
</dbReference>
<evidence type="ECO:0000259" key="7">
    <source>
        <dbReference type="Pfam" id="PF02776"/>
    </source>
</evidence>
<dbReference type="SUPFAM" id="SSF52518">
    <property type="entry name" value="Thiamin diphosphate-binding fold (THDP-binding)"/>
    <property type="match status" value="2"/>
</dbReference>
<dbReference type="GO" id="GO:0000287">
    <property type="term" value="F:magnesium ion binding"/>
    <property type="evidence" value="ECO:0007669"/>
    <property type="project" value="InterPro"/>
</dbReference>
<dbReference type="InterPro" id="IPR029061">
    <property type="entry name" value="THDP-binding"/>
</dbReference>
<dbReference type="PROSITE" id="PS00187">
    <property type="entry name" value="TPP_ENZYMES"/>
    <property type="match status" value="1"/>
</dbReference>
<comment type="caution">
    <text evidence="8">The sequence shown here is derived from an EMBL/GenBank/DDBJ whole genome shotgun (WGS) entry which is preliminary data.</text>
</comment>
<evidence type="ECO:0000259" key="6">
    <source>
        <dbReference type="Pfam" id="PF02775"/>
    </source>
</evidence>
<feature type="domain" description="Thiamine pyrophosphate enzyme central" evidence="5">
    <location>
        <begin position="212"/>
        <end position="318"/>
    </location>
</feature>
<dbReference type="InterPro" id="IPR000399">
    <property type="entry name" value="TPP-bd_CS"/>
</dbReference>
<dbReference type="GeneID" id="301105006"/>
<dbReference type="InterPro" id="IPR029035">
    <property type="entry name" value="DHS-like_NAD/FAD-binding_dom"/>
</dbReference>
<dbReference type="InterPro" id="IPR045229">
    <property type="entry name" value="TPP_enz"/>
</dbReference>
<dbReference type="InterPro" id="IPR012001">
    <property type="entry name" value="Thiamin_PyroP_enz_TPP-bd_dom"/>
</dbReference>
<dbReference type="GO" id="GO:0050660">
    <property type="term" value="F:flavin adenine dinucleotide binding"/>
    <property type="evidence" value="ECO:0007669"/>
    <property type="project" value="TreeGrafter"/>
</dbReference>
<gene>
    <name evidence="8" type="ORF">G5S42_32135</name>
</gene>
<dbReference type="Proteomes" id="UP000594380">
    <property type="component" value="Unassembled WGS sequence"/>
</dbReference>
<evidence type="ECO:0000256" key="3">
    <source>
        <dbReference type="ARBA" id="ARBA00023052"/>
    </source>
</evidence>
<keyword evidence="3 4" id="KW-0786">Thiamine pyrophosphate</keyword>
<dbReference type="GO" id="GO:0009099">
    <property type="term" value="P:L-valine biosynthetic process"/>
    <property type="evidence" value="ECO:0007669"/>
    <property type="project" value="TreeGrafter"/>
</dbReference>
<dbReference type="CDD" id="cd07035">
    <property type="entry name" value="TPP_PYR_POX_like"/>
    <property type="match status" value="1"/>
</dbReference>
<evidence type="ECO:0000313" key="9">
    <source>
        <dbReference type="Proteomes" id="UP000594380"/>
    </source>
</evidence>
<dbReference type="GO" id="GO:0009097">
    <property type="term" value="P:isoleucine biosynthetic process"/>
    <property type="evidence" value="ECO:0007669"/>
    <property type="project" value="TreeGrafter"/>
</dbReference>
<dbReference type="CDD" id="cd00568">
    <property type="entry name" value="TPP_enzymes"/>
    <property type="match status" value="1"/>
</dbReference>
<dbReference type="Gene3D" id="3.40.50.970">
    <property type="match status" value="2"/>
</dbReference>
<accession>A0A7Y6K6C3</accession>
<dbReference type="Gene3D" id="3.40.50.1220">
    <property type="entry name" value="TPP-binding domain"/>
    <property type="match status" value="1"/>
</dbReference>
<dbReference type="EMBL" id="JAALDK010000002">
    <property type="protein sequence ID" value="NUY04253.1"/>
    <property type="molecule type" value="Genomic_DNA"/>
</dbReference>
<dbReference type="GO" id="GO:0030976">
    <property type="term" value="F:thiamine pyrophosphate binding"/>
    <property type="evidence" value="ECO:0007669"/>
    <property type="project" value="InterPro"/>
</dbReference>
<dbReference type="InterPro" id="IPR011766">
    <property type="entry name" value="TPP_enzyme_TPP-bd"/>
</dbReference>
<dbReference type="GO" id="GO:0005948">
    <property type="term" value="C:acetolactate synthase complex"/>
    <property type="evidence" value="ECO:0007669"/>
    <property type="project" value="TreeGrafter"/>
</dbReference>
<dbReference type="AlphaFoldDB" id="A0A7Y6K6C3"/>